<dbReference type="Pfam" id="PF25973">
    <property type="entry name" value="BSH_CzcB"/>
    <property type="match status" value="1"/>
</dbReference>
<accession>A0A5C5XT13</accession>
<organism evidence="7 8">
    <name type="scientific">Allorhodopirellula solitaria</name>
    <dbReference type="NCBI Taxonomy" id="2527987"/>
    <lineage>
        <taxon>Bacteria</taxon>
        <taxon>Pseudomonadati</taxon>
        <taxon>Planctomycetota</taxon>
        <taxon>Planctomycetia</taxon>
        <taxon>Pirellulales</taxon>
        <taxon>Pirellulaceae</taxon>
        <taxon>Allorhodopirellula</taxon>
    </lineage>
</organism>
<protein>
    <submittedName>
        <fullName evidence="7">Cobalt-zinc-cadmium resistance protein CzcB</fullName>
    </submittedName>
</protein>
<dbReference type="Pfam" id="PF25954">
    <property type="entry name" value="Beta-barrel_RND_2"/>
    <property type="match status" value="1"/>
</dbReference>
<dbReference type="RefSeq" id="WP_146391511.1">
    <property type="nucleotide sequence ID" value="NZ_SJPK01000005.1"/>
</dbReference>
<sequence>MIQESIERPPEAVPKGPFINSGSAGNLERGRHDLAAEHSNAIADDESRGPAAEGVSGSGNGAPEGARSQPRTGGQSAQADPKPVGSFVRRTLGAVGPTLVLLGFAAVFYFGHSNDWRIPKFASVIGTATPESDDWCADHSVPASICVECNTGLMPPDEDFGWCNLHGVHNCVLDHPELAEANTLPSAEQLQDDRRRAETALAMSVRQENNSRCTLYQNRIQFASIQSVEQAGVDIGLVQRDQIIEAVRGNGELVYDPTRTATIAARVPGSVSAVEKNIGDFVRKGELLALVDATAVGKIKSELMRALAEEVLQQKNVTRLEDTRGAVAGARIIEAEAAFAKARAGVLNAEQAIRNLGLPIDAGNFRGMNEQQAIEKLRLLGIPKTYQANIDDLTASTNLLPVVAPMSGTIVDRSVNLGEVVDPTMRLFEIADTSRMWLNLSLPLESIDKLSVGQEIRFTPDGSGRVIEATLDWISTGADQHTRMIDVRATLDNSDGRLRDRTFGTGKVILRDAADATAVPADATHWEGCCNVVFVRDKQYFSSPESPKVFHVRSVRLGATYQGKTEVIAGLLPGEVIAVEGSDVLRAQLLKNGLGAGCCVEE</sequence>
<dbReference type="OrthoDB" id="9806939at2"/>
<evidence type="ECO:0000256" key="2">
    <source>
        <dbReference type="ARBA" id="ARBA00022448"/>
    </source>
</evidence>
<keyword evidence="8" id="KW-1185">Reference proteome</keyword>
<dbReference type="InterPro" id="IPR051909">
    <property type="entry name" value="MFP_Cation_Efflux"/>
</dbReference>
<feature type="domain" description="CzcB-like barrel-sandwich hybrid" evidence="6">
    <location>
        <begin position="259"/>
        <end position="432"/>
    </location>
</feature>
<dbReference type="InterPro" id="IPR058792">
    <property type="entry name" value="Beta-barrel_RND_2"/>
</dbReference>
<comment type="similarity">
    <text evidence="1">Belongs to the membrane fusion protein (MFP) (TC 8.A.1) family.</text>
</comment>
<evidence type="ECO:0000256" key="1">
    <source>
        <dbReference type="ARBA" id="ARBA00009477"/>
    </source>
</evidence>
<keyword evidence="4" id="KW-0472">Membrane</keyword>
<evidence type="ECO:0000256" key="4">
    <source>
        <dbReference type="SAM" id="Phobius"/>
    </source>
</evidence>
<proteinExistence type="inferred from homology"/>
<keyword evidence="2" id="KW-0813">Transport</keyword>
<dbReference type="Gene3D" id="2.40.420.20">
    <property type="match status" value="1"/>
</dbReference>
<dbReference type="InterPro" id="IPR006143">
    <property type="entry name" value="RND_pump_MFP"/>
</dbReference>
<dbReference type="SUPFAM" id="SSF111369">
    <property type="entry name" value="HlyD-like secretion proteins"/>
    <property type="match status" value="1"/>
</dbReference>
<evidence type="ECO:0000259" key="6">
    <source>
        <dbReference type="Pfam" id="PF25973"/>
    </source>
</evidence>
<evidence type="ECO:0000259" key="5">
    <source>
        <dbReference type="Pfam" id="PF25954"/>
    </source>
</evidence>
<dbReference type="PANTHER" id="PTHR30097">
    <property type="entry name" value="CATION EFFLUX SYSTEM PROTEIN CUSB"/>
    <property type="match status" value="1"/>
</dbReference>
<name>A0A5C5XT13_9BACT</name>
<comment type="caution">
    <text evidence="7">The sequence shown here is derived from an EMBL/GenBank/DDBJ whole genome shotgun (WGS) entry which is preliminary data.</text>
</comment>
<dbReference type="Gene3D" id="2.40.30.170">
    <property type="match status" value="1"/>
</dbReference>
<dbReference type="GO" id="GO:0015679">
    <property type="term" value="P:plasma membrane copper ion transport"/>
    <property type="evidence" value="ECO:0007669"/>
    <property type="project" value="TreeGrafter"/>
</dbReference>
<dbReference type="GO" id="GO:0046914">
    <property type="term" value="F:transition metal ion binding"/>
    <property type="evidence" value="ECO:0007669"/>
    <property type="project" value="TreeGrafter"/>
</dbReference>
<dbReference type="GO" id="GO:0060003">
    <property type="term" value="P:copper ion export"/>
    <property type="evidence" value="ECO:0007669"/>
    <property type="project" value="TreeGrafter"/>
</dbReference>
<dbReference type="AlphaFoldDB" id="A0A5C5XT13"/>
<feature type="transmembrane region" description="Helical" evidence="4">
    <location>
        <begin position="92"/>
        <end position="111"/>
    </location>
</feature>
<feature type="domain" description="CusB-like beta-barrel" evidence="5">
    <location>
        <begin position="436"/>
        <end position="500"/>
    </location>
</feature>
<dbReference type="GO" id="GO:0016020">
    <property type="term" value="C:membrane"/>
    <property type="evidence" value="ECO:0007669"/>
    <property type="project" value="InterPro"/>
</dbReference>
<dbReference type="Proteomes" id="UP000318053">
    <property type="component" value="Unassembled WGS sequence"/>
</dbReference>
<feature type="compositionally biased region" description="Basic and acidic residues" evidence="3">
    <location>
        <begin position="1"/>
        <end position="10"/>
    </location>
</feature>
<dbReference type="GO" id="GO:0030288">
    <property type="term" value="C:outer membrane-bounded periplasmic space"/>
    <property type="evidence" value="ECO:0007669"/>
    <property type="project" value="TreeGrafter"/>
</dbReference>
<dbReference type="GO" id="GO:0022857">
    <property type="term" value="F:transmembrane transporter activity"/>
    <property type="evidence" value="ECO:0007669"/>
    <property type="project" value="InterPro"/>
</dbReference>
<feature type="region of interest" description="Disordered" evidence="3">
    <location>
        <begin position="1"/>
        <end position="84"/>
    </location>
</feature>
<dbReference type="Gene3D" id="1.10.287.470">
    <property type="entry name" value="Helix hairpin bin"/>
    <property type="match status" value="1"/>
</dbReference>
<feature type="compositionally biased region" description="Polar residues" evidence="3">
    <location>
        <begin position="69"/>
        <end position="78"/>
    </location>
</feature>
<dbReference type="PANTHER" id="PTHR30097:SF4">
    <property type="entry name" value="SLR6042 PROTEIN"/>
    <property type="match status" value="1"/>
</dbReference>
<reference evidence="7 8" key="1">
    <citation type="submission" date="2019-02" db="EMBL/GenBank/DDBJ databases">
        <title>Deep-cultivation of Planctomycetes and their phenomic and genomic characterization uncovers novel biology.</title>
        <authorList>
            <person name="Wiegand S."/>
            <person name="Jogler M."/>
            <person name="Boedeker C."/>
            <person name="Pinto D."/>
            <person name="Vollmers J."/>
            <person name="Rivas-Marin E."/>
            <person name="Kohn T."/>
            <person name="Peeters S.H."/>
            <person name="Heuer A."/>
            <person name="Rast P."/>
            <person name="Oberbeckmann S."/>
            <person name="Bunk B."/>
            <person name="Jeske O."/>
            <person name="Meyerdierks A."/>
            <person name="Storesund J.E."/>
            <person name="Kallscheuer N."/>
            <person name="Luecker S."/>
            <person name="Lage O.M."/>
            <person name="Pohl T."/>
            <person name="Merkel B.J."/>
            <person name="Hornburger P."/>
            <person name="Mueller R.-W."/>
            <person name="Bruemmer F."/>
            <person name="Labrenz M."/>
            <person name="Spormann A.M."/>
            <person name="Op Den Camp H."/>
            <person name="Overmann J."/>
            <person name="Amann R."/>
            <person name="Jetten M.S.M."/>
            <person name="Mascher T."/>
            <person name="Medema M.H."/>
            <person name="Devos D.P."/>
            <person name="Kaster A.-K."/>
            <person name="Ovreas L."/>
            <person name="Rohde M."/>
            <person name="Galperin M.Y."/>
            <person name="Jogler C."/>
        </authorList>
    </citation>
    <scope>NUCLEOTIDE SEQUENCE [LARGE SCALE GENOMIC DNA]</scope>
    <source>
        <strain evidence="7 8">CA85</strain>
    </source>
</reference>
<dbReference type="NCBIfam" id="TIGR01730">
    <property type="entry name" value="RND_mfp"/>
    <property type="match status" value="1"/>
</dbReference>
<dbReference type="EMBL" id="SJPK01000005">
    <property type="protein sequence ID" value="TWT66387.1"/>
    <property type="molecule type" value="Genomic_DNA"/>
</dbReference>
<evidence type="ECO:0000313" key="7">
    <source>
        <dbReference type="EMBL" id="TWT66387.1"/>
    </source>
</evidence>
<dbReference type="Gene3D" id="2.40.50.100">
    <property type="match status" value="1"/>
</dbReference>
<dbReference type="InterPro" id="IPR058647">
    <property type="entry name" value="BSH_CzcB-like"/>
</dbReference>
<keyword evidence="4" id="KW-1133">Transmembrane helix</keyword>
<evidence type="ECO:0000313" key="8">
    <source>
        <dbReference type="Proteomes" id="UP000318053"/>
    </source>
</evidence>
<gene>
    <name evidence="7" type="primary">czcB_2</name>
    <name evidence="7" type="ORF">CA85_24810</name>
</gene>
<evidence type="ECO:0000256" key="3">
    <source>
        <dbReference type="SAM" id="MobiDB-lite"/>
    </source>
</evidence>
<keyword evidence="4" id="KW-0812">Transmembrane</keyword>